<dbReference type="SUPFAM" id="SSF53167">
    <property type="entry name" value="Purine and uridine phosphorylases"/>
    <property type="match status" value="1"/>
</dbReference>
<dbReference type="GO" id="GO:0019509">
    <property type="term" value="P:L-methionine salvage from methylthioadenosine"/>
    <property type="evidence" value="ECO:0007669"/>
    <property type="project" value="UniProtKB-UniPathway"/>
</dbReference>
<organism evidence="7 8">
    <name type="scientific">Cellulosilyticum lentocellum (strain ATCC 49066 / DSM 5427 / NCIMB 11756 / RHM5)</name>
    <name type="common">Clostridium lentocellum</name>
    <dbReference type="NCBI Taxonomy" id="642492"/>
    <lineage>
        <taxon>Bacteria</taxon>
        <taxon>Bacillati</taxon>
        <taxon>Bacillota</taxon>
        <taxon>Clostridia</taxon>
        <taxon>Lachnospirales</taxon>
        <taxon>Cellulosilyticaceae</taxon>
        <taxon>Cellulosilyticum</taxon>
    </lineage>
</organism>
<evidence type="ECO:0000313" key="8">
    <source>
        <dbReference type="Proteomes" id="UP000008467"/>
    </source>
</evidence>
<reference evidence="7 8" key="1">
    <citation type="journal article" date="2011" name="J. Bacteriol.">
        <title>Complete genome sequence of the cellulose-degrading bacterium Cellulosilyticum lentocellum.</title>
        <authorList>
            <consortium name="US DOE Joint Genome Institute"/>
            <person name="Miller D.A."/>
            <person name="Suen G."/>
            <person name="Bruce D."/>
            <person name="Copeland A."/>
            <person name="Cheng J.F."/>
            <person name="Detter C."/>
            <person name="Goodwin L.A."/>
            <person name="Han C.S."/>
            <person name="Hauser L.J."/>
            <person name="Land M.L."/>
            <person name="Lapidus A."/>
            <person name="Lucas S."/>
            <person name="Meincke L."/>
            <person name="Pitluck S."/>
            <person name="Tapia R."/>
            <person name="Teshima H."/>
            <person name="Woyke T."/>
            <person name="Fox B.G."/>
            <person name="Angert E.R."/>
            <person name="Currie C.R."/>
        </authorList>
    </citation>
    <scope>NUCLEOTIDE SEQUENCE [LARGE SCALE GENOMIC DNA]</scope>
    <source>
        <strain evidence="8">ATCC 49066 / DSM 5427 / NCIMB 11756 / RHM5</strain>
    </source>
</reference>
<evidence type="ECO:0000256" key="2">
    <source>
        <dbReference type="ARBA" id="ARBA00011974"/>
    </source>
</evidence>
<dbReference type="eggNOG" id="COG0775">
    <property type="taxonomic scope" value="Bacteria"/>
</dbReference>
<keyword evidence="8" id="KW-1185">Reference proteome</keyword>
<dbReference type="GO" id="GO:0008930">
    <property type="term" value="F:methylthioadenosine nucleosidase activity"/>
    <property type="evidence" value="ECO:0007669"/>
    <property type="project" value="InterPro"/>
</dbReference>
<evidence type="ECO:0000256" key="5">
    <source>
        <dbReference type="ARBA" id="ARBA00023167"/>
    </source>
</evidence>
<evidence type="ECO:0000256" key="3">
    <source>
        <dbReference type="ARBA" id="ARBA00022605"/>
    </source>
</evidence>
<dbReference type="NCBIfam" id="TIGR01704">
    <property type="entry name" value="MTA_SAH-Nsdase"/>
    <property type="match status" value="1"/>
</dbReference>
<dbReference type="GO" id="GO:0008782">
    <property type="term" value="F:adenosylhomocysteine nucleosidase activity"/>
    <property type="evidence" value="ECO:0007669"/>
    <property type="project" value="UniProtKB-EC"/>
</dbReference>
<dbReference type="Gene3D" id="3.40.50.1580">
    <property type="entry name" value="Nucleoside phosphorylase domain"/>
    <property type="match status" value="1"/>
</dbReference>
<dbReference type="RefSeq" id="WP_013656088.1">
    <property type="nucleotide sequence ID" value="NC_015275.1"/>
</dbReference>
<dbReference type="PANTHER" id="PTHR46832:SF1">
    <property type="entry name" value="5'-METHYLTHIOADENOSINE_S-ADENOSYLHOMOCYSTEINE NUCLEOSIDASE"/>
    <property type="match status" value="1"/>
</dbReference>
<dbReference type="InterPro" id="IPR000845">
    <property type="entry name" value="Nucleoside_phosphorylase_d"/>
</dbReference>
<proteinExistence type="predicted"/>
<dbReference type="STRING" id="642492.Clole_1057"/>
<dbReference type="Proteomes" id="UP000008467">
    <property type="component" value="Chromosome"/>
</dbReference>
<evidence type="ECO:0000313" key="7">
    <source>
        <dbReference type="EMBL" id="ADZ82789.1"/>
    </source>
</evidence>
<evidence type="ECO:0000259" key="6">
    <source>
        <dbReference type="Pfam" id="PF01048"/>
    </source>
</evidence>
<evidence type="ECO:0000256" key="4">
    <source>
        <dbReference type="ARBA" id="ARBA00022801"/>
    </source>
</evidence>
<keyword evidence="3" id="KW-0028">Amino-acid biosynthesis</keyword>
<dbReference type="GO" id="GO:0005829">
    <property type="term" value="C:cytosol"/>
    <property type="evidence" value="ECO:0007669"/>
    <property type="project" value="TreeGrafter"/>
</dbReference>
<dbReference type="EMBL" id="CP002582">
    <property type="protein sequence ID" value="ADZ82789.1"/>
    <property type="molecule type" value="Genomic_DNA"/>
</dbReference>
<dbReference type="PANTHER" id="PTHR46832">
    <property type="entry name" value="5'-METHYLTHIOADENOSINE/S-ADENOSYLHOMOCYSTEINE NUCLEOSIDASE"/>
    <property type="match status" value="1"/>
</dbReference>
<dbReference type="HOGENOM" id="CLU_031248_2_0_9"/>
<dbReference type="EC" id="3.2.2.9" evidence="2"/>
<feature type="domain" description="Nucleoside phosphorylase" evidence="6">
    <location>
        <begin position="16"/>
        <end position="241"/>
    </location>
</feature>
<dbReference type="GO" id="GO:0019284">
    <property type="term" value="P:L-methionine salvage from S-adenosylmethionine"/>
    <property type="evidence" value="ECO:0007669"/>
    <property type="project" value="TreeGrafter"/>
</dbReference>
<keyword evidence="4 7" id="KW-0378">Hydrolase</keyword>
<dbReference type="UniPathway" id="UPA00904">
    <property type="reaction ID" value="UER00871"/>
</dbReference>
<dbReference type="InterPro" id="IPR010049">
    <property type="entry name" value="MTA_SAH_Nsdase"/>
</dbReference>
<evidence type="ECO:0000256" key="1">
    <source>
        <dbReference type="ARBA" id="ARBA00004945"/>
    </source>
</evidence>
<comment type="pathway">
    <text evidence="1">Amino-acid biosynthesis; L-methionine biosynthesis via salvage pathway; S-methyl-5-thio-alpha-D-ribose 1-phosphate from S-methyl-5'-thioadenosine (hydrolase route): step 1/2.</text>
</comment>
<dbReference type="GO" id="GO:0009164">
    <property type="term" value="P:nucleoside catabolic process"/>
    <property type="evidence" value="ECO:0007669"/>
    <property type="project" value="InterPro"/>
</dbReference>
<sequence length="244" mass="26540">MLSEKADLVEGDTRLIGIIGAMDEEIISLKRKMEVKEQKEIAGMTFYVGTVGEKEIVLVRCGIGKVNAAVCTQVLVDIFHAEYIINTGVAGGLYPELNIGDIVISSDTVEHDMDASAVGNPRGEIPRMKKTYFEADQKLIEVAQKAAEKLKGAGKVYVGRVASGDQFVCSMKVKEDIYSTFTAYCAEMEGAAIAHTCFLNQVPFVIIRAISDKADQSADVNFEEFVDVAAKNASRMIEGILKTL</sequence>
<keyword evidence="7" id="KW-0326">Glycosidase</keyword>
<keyword evidence="5" id="KW-0486">Methionine biosynthesis</keyword>
<name>F2JRX5_CELLD</name>
<accession>F2JRX5</accession>
<dbReference type="NCBIfam" id="NF004079">
    <property type="entry name" value="PRK05584.1"/>
    <property type="match status" value="1"/>
</dbReference>
<dbReference type="AlphaFoldDB" id="F2JRX5"/>
<dbReference type="Pfam" id="PF01048">
    <property type="entry name" value="PNP_UDP_1"/>
    <property type="match status" value="1"/>
</dbReference>
<protein>
    <recommendedName>
        <fullName evidence="2">adenosylhomocysteine nucleosidase</fullName>
        <ecNumber evidence="2">3.2.2.9</ecNumber>
    </recommendedName>
</protein>
<gene>
    <name evidence="7" type="ordered locus">Clole_1057</name>
</gene>
<dbReference type="InterPro" id="IPR035994">
    <property type="entry name" value="Nucleoside_phosphorylase_sf"/>
</dbReference>
<dbReference type="KEGG" id="cle:Clole_1057"/>
<dbReference type="CDD" id="cd09008">
    <property type="entry name" value="MTAN"/>
    <property type="match status" value="1"/>
</dbReference>